<reference evidence="13 14" key="1">
    <citation type="journal article" date="2016" name="Nat. Commun.">
        <title>Thousands of microbial genomes shed light on interconnected biogeochemical processes in an aquifer system.</title>
        <authorList>
            <person name="Anantharaman K."/>
            <person name="Brown C.T."/>
            <person name="Hug L.A."/>
            <person name="Sharon I."/>
            <person name="Castelle C.J."/>
            <person name="Probst A.J."/>
            <person name="Thomas B.C."/>
            <person name="Singh A."/>
            <person name="Wilkins M.J."/>
            <person name="Karaoz U."/>
            <person name="Brodie E.L."/>
            <person name="Williams K.H."/>
            <person name="Hubbard S.S."/>
            <person name="Banfield J.F."/>
        </authorList>
    </citation>
    <scope>NUCLEOTIDE SEQUENCE [LARGE SCALE GENOMIC DNA]</scope>
</reference>
<evidence type="ECO:0000259" key="12">
    <source>
        <dbReference type="PROSITE" id="PS50106"/>
    </source>
</evidence>
<evidence type="ECO:0000256" key="11">
    <source>
        <dbReference type="SAM" id="Phobius"/>
    </source>
</evidence>
<keyword evidence="6" id="KW-0378">Hydrolase</keyword>
<evidence type="ECO:0000256" key="6">
    <source>
        <dbReference type="ARBA" id="ARBA00022801"/>
    </source>
</evidence>
<dbReference type="InterPro" id="IPR041489">
    <property type="entry name" value="PDZ_6"/>
</dbReference>
<dbReference type="InterPro" id="IPR004387">
    <property type="entry name" value="Pept_M50_Zn"/>
</dbReference>
<keyword evidence="10 11" id="KW-0472">Membrane</keyword>
<gene>
    <name evidence="13" type="ORF">A3H75_00885</name>
</gene>
<sequence>MITLIVFIAVLALLVLVHEAGHFFVARRAGVRVDEFGFGFPPRLFGIYRDPETKKFVVLGPRRSQKLLSHDHRADEKPEAKHAPYHEFPATVYSINSIPLGGFVKIKGEEGQHKDDRDSFAHKKPWVRSLILSAGVLMNVALAAVLLSIGFMVGIPAILGDELPNGARVFNQKVEIIEVLPGGPASVAGVLIGDSVVNVNGEAVADQKEAFDRLSTASPAGDVQLDVRRGDTIQSFVITPTVITEIGRPGIGVALADTALVRLPWYRAIPAGIIATGTFFVEILRAFGTIIVNAFRGAPVTEQLSGPVGIAVMTGQAARLGFSYLLQFTAILSLNLALVNILPIPALDGGRLLFVAIEKARRGKTVPKGFERALHAAAFALLLFLVIIVTAKDISRLF</sequence>
<comment type="caution">
    <text evidence="13">The sequence shown here is derived from an EMBL/GenBank/DDBJ whole genome shotgun (WGS) entry which is preliminary data.</text>
</comment>
<evidence type="ECO:0000313" key="14">
    <source>
        <dbReference type="Proteomes" id="UP000176678"/>
    </source>
</evidence>
<dbReference type="GO" id="GO:0004222">
    <property type="term" value="F:metalloendopeptidase activity"/>
    <property type="evidence" value="ECO:0007669"/>
    <property type="project" value="InterPro"/>
</dbReference>
<organism evidence="13 14">
    <name type="scientific">Candidatus Uhrbacteria bacterium RIFCSPLOWO2_02_FULL_51_9</name>
    <dbReference type="NCBI Taxonomy" id="1802410"/>
    <lineage>
        <taxon>Bacteria</taxon>
        <taxon>Candidatus Uhriibacteriota</taxon>
    </lineage>
</organism>
<dbReference type="InterPro" id="IPR036034">
    <property type="entry name" value="PDZ_sf"/>
</dbReference>
<evidence type="ECO:0000256" key="9">
    <source>
        <dbReference type="ARBA" id="ARBA00023049"/>
    </source>
</evidence>
<evidence type="ECO:0000256" key="10">
    <source>
        <dbReference type="ARBA" id="ARBA00023136"/>
    </source>
</evidence>
<evidence type="ECO:0000256" key="3">
    <source>
        <dbReference type="ARBA" id="ARBA00007931"/>
    </source>
</evidence>
<dbReference type="GO" id="GO:0016020">
    <property type="term" value="C:membrane"/>
    <property type="evidence" value="ECO:0007669"/>
    <property type="project" value="UniProtKB-SubCell"/>
</dbReference>
<dbReference type="Pfam" id="PF02163">
    <property type="entry name" value="Peptidase_M50"/>
    <property type="match status" value="2"/>
</dbReference>
<proteinExistence type="inferred from homology"/>
<evidence type="ECO:0000256" key="2">
    <source>
        <dbReference type="ARBA" id="ARBA00004141"/>
    </source>
</evidence>
<keyword evidence="4" id="KW-0645">Protease</keyword>
<protein>
    <recommendedName>
        <fullName evidence="12">PDZ domain-containing protein</fullName>
    </recommendedName>
</protein>
<dbReference type="EMBL" id="MGES01000010">
    <property type="protein sequence ID" value="OGL89252.1"/>
    <property type="molecule type" value="Genomic_DNA"/>
</dbReference>
<dbReference type="AlphaFoldDB" id="A0A1F7VFB7"/>
<keyword evidence="7" id="KW-0862">Zinc</keyword>
<evidence type="ECO:0000256" key="8">
    <source>
        <dbReference type="ARBA" id="ARBA00022989"/>
    </source>
</evidence>
<dbReference type="SMART" id="SM00228">
    <property type="entry name" value="PDZ"/>
    <property type="match status" value="1"/>
</dbReference>
<dbReference type="Gene3D" id="2.30.42.10">
    <property type="match status" value="1"/>
</dbReference>
<dbReference type="PANTHER" id="PTHR42837">
    <property type="entry name" value="REGULATOR OF SIGMA-E PROTEASE RSEP"/>
    <property type="match status" value="1"/>
</dbReference>
<comment type="cofactor">
    <cofactor evidence="1">
        <name>Zn(2+)</name>
        <dbReference type="ChEBI" id="CHEBI:29105"/>
    </cofactor>
</comment>
<feature type="transmembrane region" description="Helical" evidence="11">
    <location>
        <begin position="322"/>
        <end position="344"/>
    </location>
</feature>
<keyword evidence="5 11" id="KW-0812">Transmembrane</keyword>
<dbReference type="InterPro" id="IPR008915">
    <property type="entry name" value="Peptidase_M50"/>
</dbReference>
<name>A0A1F7VFB7_9BACT</name>
<feature type="transmembrane region" description="Helical" evidence="11">
    <location>
        <begin position="373"/>
        <end position="391"/>
    </location>
</feature>
<dbReference type="PANTHER" id="PTHR42837:SF2">
    <property type="entry name" value="MEMBRANE METALLOPROTEASE ARASP2, CHLOROPLASTIC-RELATED"/>
    <property type="match status" value="1"/>
</dbReference>
<evidence type="ECO:0000256" key="4">
    <source>
        <dbReference type="ARBA" id="ARBA00022670"/>
    </source>
</evidence>
<feature type="domain" description="PDZ" evidence="12">
    <location>
        <begin position="166"/>
        <end position="204"/>
    </location>
</feature>
<dbReference type="GO" id="GO:0006508">
    <property type="term" value="P:proteolysis"/>
    <property type="evidence" value="ECO:0007669"/>
    <property type="project" value="UniProtKB-KW"/>
</dbReference>
<dbReference type="SUPFAM" id="SSF50156">
    <property type="entry name" value="PDZ domain-like"/>
    <property type="match status" value="1"/>
</dbReference>
<keyword evidence="9" id="KW-0482">Metalloprotease</keyword>
<dbReference type="STRING" id="1802410.A3H75_00885"/>
<evidence type="ECO:0000313" key="13">
    <source>
        <dbReference type="EMBL" id="OGL89252.1"/>
    </source>
</evidence>
<evidence type="ECO:0000256" key="7">
    <source>
        <dbReference type="ARBA" id="ARBA00022833"/>
    </source>
</evidence>
<feature type="transmembrane region" description="Helical" evidence="11">
    <location>
        <begin position="130"/>
        <end position="159"/>
    </location>
</feature>
<accession>A0A1F7VFB7</accession>
<dbReference type="CDD" id="cd06163">
    <property type="entry name" value="S2P-M50_PDZ_RseP-like"/>
    <property type="match status" value="1"/>
</dbReference>
<dbReference type="Proteomes" id="UP000176678">
    <property type="component" value="Unassembled WGS sequence"/>
</dbReference>
<dbReference type="InterPro" id="IPR001478">
    <property type="entry name" value="PDZ"/>
</dbReference>
<keyword evidence="8 11" id="KW-1133">Transmembrane helix</keyword>
<evidence type="ECO:0000256" key="5">
    <source>
        <dbReference type="ARBA" id="ARBA00022692"/>
    </source>
</evidence>
<comment type="similarity">
    <text evidence="3">Belongs to the peptidase M50B family.</text>
</comment>
<dbReference type="PROSITE" id="PS50106">
    <property type="entry name" value="PDZ"/>
    <property type="match status" value="1"/>
</dbReference>
<comment type="subcellular location">
    <subcellularLocation>
        <location evidence="2">Membrane</location>
        <topology evidence="2">Multi-pass membrane protein</topology>
    </subcellularLocation>
</comment>
<dbReference type="Pfam" id="PF17820">
    <property type="entry name" value="PDZ_6"/>
    <property type="match status" value="1"/>
</dbReference>
<evidence type="ECO:0000256" key="1">
    <source>
        <dbReference type="ARBA" id="ARBA00001947"/>
    </source>
</evidence>